<comment type="function">
    <text evidence="13">Cadherins are calcium-dependent cell adhesion proteins.</text>
</comment>
<evidence type="ECO:0000256" key="7">
    <source>
        <dbReference type="ARBA" id="ARBA00022989"/>
    </source>
</evidence>
<feature type="region of interest" description="Disordered" evidence="14">
    <location>
        <begin position="3230"/>
        <end position="3287"/>
    </location>
</feature>
<dbReference type="Proteomes" id="UP000678499">
    <property type="component" value="Unassembled WGS sequence"/>
</dbReference>
<evidence type="ECO:0000256" key="11">
    <source>
        <dbReference type="PROSITE-ProRule" id="PRU00043"/>
    </source>
</evidence>
<feature type="domain" description="Cadherin" evidence="16">
    <location>
        <begin position="2505"/>
        <end position="2609"/>
    </location>
</feature>
<evidence type="ECO:0000256" key="5">
    <source>
        <dbReference type="ARBA" id="ARBA00022837"/>
    </source>
</evidence>
<dbReference type="Gene3D" id="4.10.900.10">
    <property type="entry name" value="TCF3-CBD (Catenin binding domain)"/>
    <property type="match status" value="1"/>
</dbReference>
<feature type="domain" description="Cadherin" evidence="16">
    <location>
        <begin position="1049"/>
        <end position="1151"/>
    </location>
</feature>
<feature type="domain" description="Cadherin" evidence="16">
    <location>
        <begin position="458"/>
        <end position="563"/>
    </location>
</feature>
<dbReference type="GO" id="GO:0048731">
    <property type="term" value="P:system development"/>
    <property type="evidence" value="ECO:0007669"/>
    <property type="project" value="UniProtKB-ARBA"/>
</dbReference>
<feature type="domain" description="Cadherin" evidence="16">
    <location>
        <begin position="731"/>
        <end position="833"/>
    </location>
</feature>
<feature type="domain" description="Cadherin" evidence="16">
    <location>
        <begin position="2610"/>
        <end position="2714"/>
    </location>
</feature>
<dbReference type="FunFam" id="2.60.40.60:FF:000116">
    <property type="entry name" value="Dachsous cadherin-related 2"/>
    <property type="match status" value="1"/>
</dbReference>
<dbReference type="GO" id="GO:0009887">
    <property type="term" value="P:animal organ morphogenesis"/>
    <property type="evidence" value="ECO:0007669"/>
    <property type="project" value="UniProtKB-ARBA"/>
</dbReference>
<dbReference type="PANTHER" id="PTHR24026">
    <property type="entry name" value="FAT ATYPICAL CADHERIN-RELATED"/>
    <property type="match status" value="1"/>
</dbReference>
<evidence type="ECO:0000313" key="18">
    <source>
        <dbReference type="Proteomes" id="UP000678499"/>
    </source>
</evidence>
<evidence type="ECO:0000256" key="8">
    <source>
        <dbReference type="ARBA" id="ARBA00023136"/>
    </source>
</evidence>
<evidence type="ECO:0000256" key="6">
    <source>
        <dbReference type="ARBA" id="ARBA00022889"/>
    </source>
</evidence>
<feature type="domain" description="Cadherin" evidence="16">
    <location>
        <begin position="834"/>
        <end position="943"/>
    </location>
</feature>
<evidence type="ECO:0000256" key="14">
    <source>
        <dbReference type="SAM" id="MobiDB-lite"/>
    </source>
</evidence>
<feature type="domain" description="Cadherin" evidence="16">
    <location>
        <begin position="1741"/>
        <end position="1845"/>
    </location>
</feature>
<keyword evidence="5 11" id="KW-0106">Calcium</keyword>
<dbReference type="InterPro" id="IPR015919">
    <property type="entry name" value="Cadherin-like_sf"/>
</dbReference>
<sequence>MNKTPVINHLRHSPDVGLRSSFVGLSSHREKDGVLYVDLQVNGMLDRETKSFYEIVLAAFDGGLPPLNGTMTVNVKIQDVNDNQPIFNQSRYFATIGENATIGTSVLQSVEKERASERASERAGVRAILESIVFATDTDTGPNAAITYSMNRRHSDREGMFAIDERTGVISVSRPLDFETKDAHELVVVARDNGAQPLETTAFISIRVLDVNDNQPTINLIFLSDDATPKISEDAQPGEYVARISVNDPDSDIQHQQPTPAVSSSSSGDAVNVTLEGGDGHFGLTTQDNIIYLVIVSKPLDRELKPNYTLVVTATDQGSPPLHASRSFQLRVTDMNDNAPEFAETLYYASVLEVADPGTSVFQLTASDRDQGRNSVVHYSILSEGSADGNSSRGAHSNWFHIHPRTGLITTRTHIDCETDPIPSITVMAVDGGDPPLSSSTTVLITIRDVNDNEPIFDQSFYNVSVKENQPVGTCILQVSASDPDCGVNAMVNYTIGMERGFGKFPEFSIEPTNGQVCLAGNLDREVRHTYEFPIVATDRGGLSTTAMVKVQVEDVNDNAPVFYPREYNVSLREGTAPHTPVVVVVASDPDSGQFGAIRYRIQGDDHDGLFRVHDTTGECANRFGLVNGGCVIRNLVSPLLFDFDLAEQAEKNHGAKFYRGHNISFLVSLLFCIRKVFLTGGGEALRRLARTEEGIRLNVSATDGGGLSATLPAQVTLSIIGPNQKPPVFRQPRYSFEVPEDVSIGTQVGSVAATASNTGHGSVRYSVYNGDPNGYFTVDPVSGMISTKSRLDHETQPFVLLNIQAASGNPSSYGHTQVNITIGDVNDNSPEFDGVSVRISVPEDADTTSRTALYAVHAQDADDGANGRVRYKLVDGKPSYGLEAFRVDPESGVVTLVRPLDHEVQARYDLSVLATDLGVPPLSAYLQLRIDVQDVNDNGPVFKQTRYEVSVPEGLAMNAHVVQVEAEDEDSGNNARMTYSIVQSQHPRTFGVFPNSGIVYLVGELDRENETSYEITVLATDNGSPERSSSVVVAVTVTDVNDNAPHFAQDVYQFTVEEGRKAGTLVGSVSAVDPDSGPNATLTYVLLHSNRTFVINSRTGQLSLGLPLDRERQPVYEIQVEARDQGSPPLFSRTTVRVLVTDINDHAPEFLGLSAMTAQNPTSRGDRRRLEVSIREQQPIGTQVTRIQAIDRDEGPNATISFRLKPGDAEFGGSIVKGALDVFEIDAETGVVRTRKVLSHAGNDGFRLLVEVGNEDGHFVVEPATGMLLTARTLDRELRAEFLLDVVGVSDQVRGGARRNSVRVQILIADVNDNAPVFDRDPVVLRVSESAGVGTVVGNVTAEDADDGPNGEVEYVLLAQWPADRFAIDAATGRVTVRELVDYELVAEYTLVVEARDKARNPGKRLRASQTVRILVTDANDHAPAFLEPVDSVAVLEDEPVGFPLIHFRAVDGDAGENGHLRFSIASGNSNGAFRIDAETGLLWLDAELDRETVPVYSLNVTTTDGTWTASHSLTVEVLDVNDNRPQFTRRRFFANISEDAPVGTFVFRVEAHDVDQGENGNLTFVLPEGLPESASFRINGKSGEIFTGEPMDREVRAVTELTVFVRDGGNPPLFDVATVVVSLLDINDNVPTFTASSCGQLHVPENSAPAVVHTVLAVDADSGARNGLVTYSITGGNEGKEFRMDAATGKLSVGGLDRETRQRYRLEITARDGGSPSLAATCNLTVHVLDENDNDPVFPQPRYHATLPEDAMPGSSVIHIRASDLDAGLNSRITYSFTNETHWLFAIHNESGLITTAGAFDREKQGVYSFHVRATDAGQYNARWEEVEVQVTISDVNDHAPEFTEYPFSAQIQSNVEIGQQLVRVATHDPDDGVNSLVTYRLASKSPLFDIEPDTGVIRAASSLRSESGKLFQLEVIAVDGGNPSNSATGLVEVRVVGSAVEEAVARSRSPTIRFTSPSYEVSLDENAVPGREVVQVSAVRSDGRRQRITYRFGRGNENNAFEINANNGLIRVRDSELLDHELDPEIRLIVMARTDGEDPVFGYVAVTVRLEDVNDNTPRFTQNDYSAVVWEGHAKGAFVTRILATDRDFGQNARLSYHIVDGNQDNAFLIEPPYSGEVKTNIVLDREIRDSYLLTVIATDEGSPQRTGTCTLKVNIVDVNDNQPTFPPTSLVSISEGAQVGTVVMTVTANDVDTSPTLTYTFVESEEEAARGDVETFSLDRFTGRLLLVRALDFELKQSYQLQISASDSVNTATTILTVQVQDDNDNPPQFLALAYMASISMNTKPGTSIAQASATDRDAGENGRIRYSLKRNRWSDMFHIDRDTGTLYVNKTLSRGAKPQSRSAMPRTPLPSIMRLIVVANDGGRPTLSAAVPVHVVIKRAFAGVGKLSFPKKTYSLEVEENTPKGSILMMLEVGESHSLGLNTDLCCIHYWLNNSSSVMDTFQIMSSSGELVLLKDLDREAQQNYSIVVSACDRRYPDDTASTRVTISVKDVNDSPPTFAHSAVNVSVPESMAEGALVAKLSAIDADSGSFGLVFYDILSGNDVGLFRIDNRTGEVYLNGKLDFETETQHRLVVRARDGKNGTRASLSTLTIAVEDENEFGPEFPTKIFHAFLAENARPGSEVTQLRAVDGDTGQYGKLNYSLAESNSWDSNWFTIQPESGAIYSQKVMDYEDGRLYTLVVTAMDPTGASASAKVVVHVESRDEYPPEFIQDHYAFAAPAEIPAGYVIGQVQATDQDKGVDGVVIYDVDSQLDSGFGVNVTTGAIVSKRSMSLPDGSEVKMRVIASSGQAGSLKGHATVNVKVDKNLSVVGLSSKADAALEAALAPWALALVIILALVASILFAAILILRIRSGARKRHKPQGGATGAGSTVGGTGPGDHHYDTAFDPLDMCGGSGGLCPAGALDGSVDHGNPYSLSFGNEFNVTAAYETASGAGSTLKHHLHLHHPVVVGGTSNQSEGSLSGSASSGRGSAEEGDGDPEDAEIRMINEGPLRLSMPDSGLHEEDNMSDTSAQNTQEYLARLGIVENSAQGSEHGGRKLSDDPLDQSLEHMYDNGVSGSDHHPDISQLLGGPRGTSGNASGNVSVSGSQSGVVGIGGSVPVGQPSMTGSLSSIVHSEEELTGSYNWDYLLDWGPQYQPLAHVFSEIARLKDDSVPASSGVNGGSGAAYGAGPAGAAPPPPPPPLLTCVAPPSAARAAQVLPPMARSPIHIDDSNLNAAALSPSFSPALSPLATRSPSISPLAGPSPSATASVARQRQLQLQRQQQQRYHHTTTLPREPEFRI</sequence>
<comment type="subcellular location">
    <subcellularLocation>
        <location evidence="12">Cell membrane</location>
        <topology evidence="12">Single-pass type I membrane protein</topology>
    </subcellularLocation>
    <subcellularLocation>
        <location evidence="1">Membrane</location>
        <topology evidence="1">Single-pass membrane protein</topology>
    </subcellularLocation>
</comment>
<evidence type="ECO:0000256" key="4">
    <source>
        <dbReference type="ARBA" id="ARBA00022737"/>
    </source>
</evidence>
<keyword evidence="7 15" id="KW-1133">Transmembrane helix</keyword>
<feature type="domain" description="Cadherin" evidence="16">
    <location>
        <begin position="39"/>
        <end position="87"/>
    </location>
</feature>
<evidence type="ECO:0000256" key="13">
    <source>
        <dbReference type="RuleBase" id="RU004357"/>
    </source>
</evidence>
<evidence type="ECO:0000256" key="1">
    <source>
        <dbReference type="ARBA" id="ARBA00004167"/>
    </source>
</evidence>
<evidence type="ECO:0000256" key="15">
    <source>
        <dbReference type="SAM" id="Phobius"/>
    </source>
</evidence>
<feature type="domain" description="Cadherin" evidence="16">
    <location>
        <begin position="2275"/>
        <end position="2397"/>
    </location>
</feature>
<feature type="domain" description="Cadherin" evidence="16">
    <location>
        <begin position="1167"/>
        <end position="1319"/>
    </location>
</feature>
<dbReference type="PRINTS" id="PR00205">
    <property type="entry name" value="CADHERIN"/>
</dbReference>
<feature type="domain" description="Cadherin" evidence="16">
    <location>
        <begin position="2715"/>
        <end position="2808"/>
    </location>
</feature>
<dbReference type="FunFam" id="2.60.40.60:FF:000020">
    <property type="entry name" value="Dachsous cadherin-related 1b"/>
    <property type="match status" value="10"/>
</dbReference>
<dbReference type="InterPro" id="IPR027397">
    <property type="entry name" value="Catenin-bd_sf"/>
</dbReference>
<dbReference type="EMBL" id="OA883623">
    <property type="protein sequence ID" value="CAD7279323.1"/>
    <property type="molecule type" value="Genomic_DNA"/>
</dbReference>
<evidence type="ECO:0000256" key="2">
    <source>
        <dbReference type="ARBA" id="ARBA00022536"/>
    </source>
</evidence>
<dbReference type="InterPro" id="IPR002126">
    <property type="entry name" value="Cadherin-like_dom"/>
</dbReference>
<dbReference type="Pfam" id="PF01049">
    <property type="entry name" value="CADH_Y-type_LIR"/>
    <property type="match status" value="1"/>
</dbReference>
<feature type="transmembrane region" description="Helical" evidence="15">
    <location>
        <begin position="2829"/>
        <end position="2854"/>
    </location>
</feature>
<dbReference type="InterPro" id="IPR020894">
    <property type="entry name" value="Cadherin_CS"/>
</dbReference>
<evidence type="ECO:0000256" key="3">
    <source>
        <dbReference type="ARBA" id="ARBA00022692"/>
    </source>
</evidence>
<dbReference type="CDD" id="cd11304">
    <property type="entry name" value="Cadherin_repeat"/>
    <property type="match status" value="25"/>
</dbReference>
<keyword evidence="3 12" id="KW-0812">Transmembrane</keyword>
<dbReference type="GO" id="GO:0007163">
    <property type="term" value="P:establishment or maintenance of cell polarity"/>
    <property type="evidence" value="ECO:0007669"/>
    <property type="project" value="UniProtKB-ARBA"/>
</dbReference>
<feature type="domain" description="Cadherin" evidence="16">
    <location>
        <begin position="88"/>
        <end position="218"/>
    </location>
</feature>
<evidence type="ECO:0000256" key="10">
    <source>
        <dbReference type="ARBA" id="ARBA00023180"/>
    </source>
</evidence>
<feature type="region of interest" description="Disordered" evidence="14">
    <location>
        <begin position="3033"/>
        <end position="3093"/>
    </location>
</feature>
<dbReference type="FunFam" id="2.60.40.60:FF:000102">
    <property type="entry name" value="Dachsous cadherin-related 1b"/>
    <property type="match status" value="1"/>
</dbReference>
<evidence type="ECO:0000313" key="17">
    <source>
        <dbReference type="EMBL" id="CAD7279323.1"/>
    </source>
</evidence>
<organism evidence="17">
    <name type="scientific">Notodromas monacha</name>
    <dbReference type="NCBI Taxonomy" id="399045"/>
    <lineage>
        <taxon>Eukaryota</taxon>
        <taxon>Metazoa</taxon>
        <taxon>Ecdysozoa</taxon>
        <taxon>Arthropoda</taxon>
        <taxon>Crustacea</taxon>
        <taxon>Oligostraca</taxon>
        <taxon>Ostracoda</taxon>
        <taxon>Podocopa</taxon>
        <taxon>Podocopida</taxon>
        <taxon>Cypridocopina</taxon>
        <taxon>Cypridoidea</taxon>
        <taxon>Cyprididae</taxon>
        <taxon>Notodromas</taxon>
    </lineage>
</organism>
<evidence type="ECO:0000256" key="12">
    <source>
        <dbReference type="RuleBase" id="RU003318"/>
    </source>
</evidence>
<dbReference type="OrthoDB" id="6252479at2759"/>
<evidence type="ECO:0000259" key="16">
    <source>
        <dbReference type="PROSITE" id="PS50268"/>
    </source>
</evidence>
<feature type="domain" description="Cadherin" evidence="16">
    <location>
        <begin position="944"/>
        <end position="1048"/>
    </location>
</feature>
<feature type="domain" description="Cadherin" evidence="16">
    <location>
        <begin position="231"/>
        <end position="342"/>
    </location>
</feature>
<feature type="compositionally biased region" description="Gly residues" evidence="14">
    <location>
        <begin position="2869"/>
        <end position="2882"/>
    </location>
</feature>
<feature type="domain" description="Cadherin" evidence="16">
    <location>
        <begin position="1958"/>
        <end position="2063"/>
    </location>
</feature>
<dbReference type="FunFam" id="2.60.40.60:FF:000081">
    <property type="entry name" value="protocadherin Fat 4"/>
    <property type="match status" value="1"/>
</dbReference>
<protein>
    <recommendedName>
        <fullName evidence="16">Cadherin domain-containing protein</fullName>
    </recommendedName>
</protein>
<dbReference type="FunFam" id="2.60.40.60:FF:000092">
    <property type="entry name" value="Protocadherin 8"/>
    <property type="match status" value="1"/>
</dbReference>
<dbReference type="PROSITE" id="PS50268">
    <property type="entry name" value="CADHERIN_2"/>
    <property type="match status" value="25"/>
</dbReference>
<feature type="compositionally biased region" description="Low complexity" evidence="14">
    <location>
        <begin position="2962"/>
        <end position="2975"/>
    </location>
</feature>
<feature type="domain" description="Cadherin" evidence="16">
    <location>
        <begin position="1645"/>
        <end position="1740"/>
    </location>
</feature>
<keyword evidence="18" id="KW-1185">Reference proteome</keyword>
<dbReference type="Gene3D" id="2.60.40.60">
    <property type="entry name" value="Cadherins"/>
    <property type="match status" value="26"/>
</dbReference>
<feature type="region of interest" description="Disordered" evidence="14">
    <location>
        <begin position="249"/>
        <end position="270"/>
    </location>
</feature>
<dbReference type="FunFam" id="2.60.40.60:FF:000039">
    <property type="entry name" value="FAT atypical cadherin 3"/>
    <property type="match status" value="1"/>
</dbReference>
<feature type="domain" description="Cadherin" evidence="16">
    <location>
        <begin position="2395"/>
        <end position="2504"/>
    </location>
</feature>
<reference evidence="17" key="1">
    <citation type="submission" date="2020-11" db="EMBL/GenBank/DDBJ databases">
        <authorList>
            <person name="Tran Van P."/>
        </authorList>
    </citation>
    <scope>NUCLEOTIDE SEQUENCE</scope>
</reference>
<dbReference type="FunFam" id="2.60.40.60:FF:000226">
    <property type="entry name" value="Dachsous, isoform B"/>
    <property type="match status" value="1"/>
</dbReference>
<keyword evidence="4" id="KW-0677">Repeat</keyword>
<dbReference type="GO" id="GO:0005509">
    <property type="term" value="F:calcium ion binding"/>
    <property type="evidence" value="ECO:0007669"/>
    <property type="project" value="UniProtKB-UniRule"/>
</dbReference>
<feature type="region of interest" description="Disordered" evidence="14">
    <location>
        <begin position="2863"/>
        <end position="2885"/>
    </location>
</feature>
<dbReference type="InterPro" id="IPR000233">
    <property type="entry name" value="Cadherin_Y-type_LIR"/>
</dbReference>
<keyword evidence="2" id="KW-0245">EGF-like domain</keyword>
<keyword evidence="10" id="KW-0325">Glycoprotein</keyword>
<dbReference type="Pfam" id="PF00028">
    <property type="entry name" value="Cadherin"/>
    <property type="match status" value="22"/>
</dbReference>
<dbReference type="SUPFAM" id="SSF49313">
    <property type="entry name" value="Cadherin-like"/>
    <property type="match status" value="25"/>
</dbReference>
<keyword evidence="9" id="KW-1015">Disulfide bond</keyword>
<feature type="compositionally biased region" description="Low complexity" evidence="14">
    <location>
        <begin position="3259"/>
        <end position="3271"/>
    </location>
</feature>
<feature type="domain" description="Cadherin" evidence="16">
    <location>
        <begin position="1846"/>
        <end position="1955"/>
    </location>
</feature>
<dbReference type="GO" id="GO:0007156">
    <property type="term" value="P:homophilic cell adhesion via plasma membrane adhesion molecules"/>
    <property type="evidence" value="ECO:0007669"/>
    <property type="project" value="InterPro"/>
</dbReference>
<keyword evidence="8 15" id="KW-0472">Membrane</keyword>
<proteinExistence type="predicted"/>
<feature type="domain" description="Cadherin" evidence="16">
    <location>
        <begin position="343"/>
        <end position="457"/>
    </location>
</feature>
<feature type="compositionally biased region" description="Low complexity" evidence="14">
    <location>
        <begin position="3081"/>
        <end position="3093"/>
    </location>
</feature>
<feature type="domain" description="Cadherin" evidence="16">
    <location>
        <begin position="1428"/>
        <end position="1529"/>
    </location>
</feature>
<dbReference type="PROSITE" id="PS00232">
    <property type="entry name" value="CADHERIN_1"/>
    <property type="match status" value="14"/>
</dbReference>
<feature type="domain" description="Cadherin" evidence="16">
    <location>
        <begin position="1530"/>
        <end position="1635"/>
    </location>
</feature>
<name>A0A7R9BSF8_9CRUS</name>
<accession>A0A7R9BSF8</accession>
<evidence type="ECO:0000256" key="9">
    <source>
        <dbReference type="ARBA" id="ARBA00023157"/>
    </source>
</evidence>
<feature type="compositionally biased region" description="Basic and acidic residues" evidence="14">
    <location>
        <begin position="3039"/>
        <end position="3057"/>
    </location>
</feature>
<dbReference type="SMART" id="SM00112">
    <property type="entry name" value="CA"/>
    <property type="match status" value="25"/>
</dbReference>
<feature type="domain" description="Cadherin" evidence="16">
    <location>
        <begin position="1320"/>
        <end position="1427"/>
    </location>
</feature>
<dbReference type="GO" id="GO:0001736">
    <property type="term" value="P:establishment of planar polarity"/>
    <property type="evidence" value="ECO:0007669"/>
    <property type="project" value="UniProtKB-ARBA"/>
</dbReference>
<dbReference type="PANTHER" id="PTHR24026:SF126">
    <property type="entry name" value="PROTOCADHERIN FAT 4"/>
    <property type="match status" value="1"/>
</dbReference>
<gene>
    <name evidence="17" type="ORF">NMOB1V02_LOCUS6999</name>
</gene>
<dbReference type="FunFam" id="2.60.40.60:FF:000275">
    <property type="entry name" value="Si:dkey-30k22.7"/>
    <property type="match status" value="1"/>
</dbReference>
<dbReference type="FunFam" id="2.60.40.60:FF:000080">
    <property type="entry name" value="FAT atypical cadherin 1"/>
    <property type="match status" value="1"/>
</dbReference>
<feature type="region of interest" description="Disordered" evidence="14">
    <location>
        <begin position="2954"/>
        <end position="3017"/>
    </location>
</feature>
<dbReference type="GO" id="GO:0048589">
    <property type="term" value="P:developmental growth"/>
    <property type="evidence" value="ECO:0007669"/>
    <property type="project" value="UniProtKB-ARBA"/>
</dbReference>
<feature type="domain" description="Cadherin" evidence="16">
    <location>
        <begin position="564"/>
        <end position="730"/>
    </location>
</feature>
<feature type="compositionally biased region" description="Polar residues" evidence="14">
    <location>
        <begin position="254"/>
        <end position="269"/>
    </location>
</feature>
<dbReference type="EMBL" id="CAJPEX010001586">
    <property type="protein sequence ID" value="CAG0919475.1"/>
    <property type="molecule type" value="Genomic_DNA"/>
</dbReference>
<dbReference type="GO" id="GO:0005886">
    <property type="term" value="C:plasma membrane"/>
    <property type="evidence" value="ECO:0007669"/>
    <property type="project" value="UniProtKB-SubCell"/>
</dbReference>
<feature type="domain" description="Cadherin" evidence="16">
    <location>
        <begin position="2169"/>
        <end position="2274"/>
    </location>
</feature>
<feature type="domain" description="Cadherin" evidence="16">
    <location>
        <begin position="2064"/>
        <end position="2169"/>
    </location>
</feature>
<keyword evidence="6 12" id="KW-0130">Cell adhesion</keyword>